<reference evidence="1" key="1">
    <citation type="submission" date="2022-08" db="EMBL/GenBank/DDBJ databases">
        <authorList>
            <person name="Kallberg Y."/>
            <person name="Tangrot J."/>
            <person name="Rosling A."/>
        </authorList>
    </citation>
    <scope>NUCLEOTIDE SEQUENCE</scope>
    <source>
        <strain evidence="1">Wild A</strain>
    </source>
</reference>
<comment type="caution">
    <text evidence="1">The sequence shown here is derived from an EMBL/GenBank/DDBJ whole genome shotgun (WGS) entry which is preliminary data.</text>
</comment>
<dbReference type="AlphaFoldDB" id="A0A9W4SZX3"/>
<evidence type="ECO:0000313" key="2">
    <source>
        <dbReference type="Proteomes" id="UP001153678"/>
    </source>
</evidence>
<dbReference type="Proteomes" id="UP001153678">
    <property type="component" value="Unassembled WGS sequence"/>
</dbReference>
<organism evidence="1 2">
    <name type="scientific">Funneliformis geosporum</name>
    <dbReference type="NCBI Taxonomy" id="1117311"/>
    <lineage>
        <taxon>Eukaryota</taxon>
        <taxon>Fungi</taxon>
        <taxon>Fungi incertae sedis</taxon>
        <taxon>Mucoromycota</taxon>
        <taxon>Glomeromycotina</taxon>
        <taxon>Glomeromycetes</taxon>
        <taxon>Glomerales</taxon>
        <taxon>Glomeraceae</taxon>
        <taxon>Funneliformis</taxon>
    </lineage>
</organism>
<keyword evidence="2" id="KW-1185">Reference proteome</keyword>
<protein>
    <submittedName>
        <fullName evidence="1">3124_t:CDS:1</fullName>
    </submittedName>
</protein>
<accession>A0A9W4SZX3</accession>
<sequence>MRDYYNNATVTLLAIHAEVGEENIRKLTKSFESGESGLIYPNKIIDNALPILEKIMVKNRGRALPVDGIYSIIGLLPYGDKIKVDYGKDPESVLQEVMSGSSSVKGGIKITYKPREGGINEGDFFEPSKGIKVKASEYIITSVEKSD</sequence>
<gene>
    <name evidence="1" type="ORF">FWILDA_LOCUS13133</name>
</gene>
<dbReference type="EMBL" id="CAMKVN010004687">
    <property type="protein sequence ID" value="CAI2187543.1"/>
    <property type="molecule type" value="Genomic_DNA"/>
</dbReference>
<feature type="non-terminal residue" evidence="1">
    <location>
        <position position="147"/>
    </location>
</feature>
<dbReference type="OrthoDB" id="5428863at2759"/>
<proteinExistence type="predicted"/>
<evidence type="ECO:0000313" key="1">
    <source>
        <dbReference type="EMBL" id="CAI2187543.1"/>
    </source>
</evidence>
<name>A0A9W4SZX3_9GLOM</name>